<feature type="chain" id="PRO_5033327957" description="Peptidase S1 domain-containing protein" evidence="3">
    <location>
        <begin position="22"/>
        <end position="286"/>
    </location>
</feature>
<dbReference type="SMART" id="SM00020">
    <property type="entry name" value="Tryp_SPc"/>
    <property type="match status" value="1"/>
</dbReference>
<dbReference type="EMBL" id="MBFS01000769">
    <property type="protein sequence ID" value="PVV01827.1"/>
    <property type="molecule type" value="Genomic_DNA"/>
</dbReference>
<reference evidence="5 7" key="1">
    <citation type="journal article" date="2018" name="MBio">
        <title>Comparative Genomics Reveals the Core Gene Toolbox for the Fungus-Insect Symbiosis.</title>
        <authorList>
            <person name="Wang Y."/>
            <person name="Stata M."/>
            <person name="Wang W."/>
            <person name="Stajich J.E."/>
            <person name="White M.M."/>
            <person name="Moncalvo J.M."/>
        </authorList>
    </citation>
    <scope>NUCLEOTIDE SEQUENCE [LARGE SCALE GENOMIC DNA]</scope>
    <source>
        <strain evidence="5 7">SC-DP-2</strain>
    </source>
</reference>
<protein>
    <recommendedName>
        <fullName evidence="4">Peptidase S1 domain-containing protein</fullName>
    </recommendedName>
</protein>
<dbReference type="OrthoDB" id="6380398at2759"/>
<dbReference type="Gene3D" id="2.40.10.10">
    <property type="entry name" value="Trypsin-like serine proteases"/>
    <property type="match status" value="1"/>
</dbReference>
<dbReference type="InterPro" id="IPR001314">
    <property type="entry name" value="Peptidase_S1A"/>
</dbReference>
<evidence type="ECO:0000256" key="2">
    <source>
        <dbReference type="ARBA" id="ARBA00023157"/>
    </source>
</evidence>
<dbReference type="InterPro" id="IPR001254">
    <property type="entry name" value="Trypsin_dom"/>
</dbReference>
<dbReference type="InterPro" id="IPR043504">
    <property type="entry name" value="Peptidase_S1_PA_chymotrypsin"/>
</dbReference>
<evidence type="ECO:0000256" key="1">
    <source>
        <dbReference type="ARBA" id="ARBA00007664"/>
    </source>
</evidence>
<keyword evidence="3" id="KW-0732">Signal</keyword>
<proteinExistence type="inferred from homology"/>
<feature type="domain" description="Peptidase S1" evidence="4">
    <location>
        <begin position="55"/>
        <end position="274"/>
    </location>
</feature>
<keyword evidence="2" id="KW-1015">Disulfide bond</keyword>
<evidence type="ECO:0000313" key="7">
    <source>
        <dbReference type="Proteomes" id="UP000245609"/>
    </source>
</evidence>
<dbReference type="Proteomes" id="UP000245609">
    <property type="component" value="Unassembled WGS sequence"/>
</dbReference>
<comment type="caution">
    <text evidence="5">The sequence shown here is derived from an EMBL/GenBank/DDBJ whole genome shotgun (WGS) entry which is preliminary data.</text>
</comment>
<dbReference type="EMBL" id="MBFS01002118">
    <property type="protein sequence ID" value="PVV00287.1"/>
    <property type="molecule type" value="Genomic_DNA"/>
</dbReference>
<feature type="signal peptide" evidence="3">
    <location>
        <begin position="1"/>
        <end position="21"/>
    </location>
</feature>
<evidence type="ECO:0000259" key="4">
    <source>
        <dbReference type="PROSITE" id="PS50240"/>
    </source>
</evidence>
<dbReference type="PANTHER" id="PTHR24276:SF98">
    <property type="entry name" value="FI18310P1-RELATED"/>
    <property type="match status" value="1"/>
</dbReference>
<keyword evidence="7" id="KW-1185">Reference proteome</keyword>
<evidence type="ECO:0000313" key="5">
    <source>
        <dbReference type="EMBL" id="PVV00287.1"/>
    </source>
</evidence>
<sequence length="286" mass="30710">MIFDTKLALLFLIGTLTGASARTECINQCGGIAAAYENNDKLYRCANEDKICNSYVVSVFSQVRVFPNVCNGILLTPKIVLTAASCISAGANGQTTSPDSTKVSTAYINSTTAGPKVYDVDKMISHESYVAGSSVNDLALIFLKKEIPNVDTVKLYAGNPADNAIARIFGYTRQGETRAVGFTSLGLSLIPEDERCVANSYEWKPKENKLICTSSNMATAACIFNQGAPLVTVNPSRRLVYGLLSAYNGTNNSNYVDYFVNLNSQMTWITKNSGLNASSISATSGF</sequence>
<dbReference type="GO" id="GO:0006508">
    <property type="term" value="P:proteolysis"/>
    <property type="evidence" value="ECO:0007669"/>
    <property type="project" value="InterPro"/>
</dbReference>
<dbReference type="PROSITE" id="PS50240">
    <property type="entry name" value="TRYPSIN_DOM"/>
    <property type="match status" value="1"/>
</dbReference>
<evidence type="ECO:0000313" key="6">
    <source>
        <dbReference type="EMBL" id="PVV01827.1"/>
    </source>
</evidence>
<dbReference type="STRING" id="133381.A0A2T9Z6Y6"/>
<dbReference type="PANTHER" id="PTHR24276">
    <property type="entry name" value="POLYSERASE-RELATED"/>
    <property type="match status" value="1"/>
</dbReference>
<dbReference type="SUPFAM" id="SSF50494">
    <property type="entry name" value="Trypsin-like serine proteases"/>
    <property type="match status" value="1"/>
</dbReference>
<comment type="similarity">
    <text evidence="1">Belongs to the peptidase S1 family.</text>
</comment>
<dbReference type="Pfam" id="PF00089">
    <property type="entry name" value="Trypsin"/>
    <property type="match status" value="1"/>
</dbReference>
<accession>A0A2T9Z6Y6</accession>
<dbReference type="PRINTS" id="PR00722">
    <property type="entry name" value="CHYMOTRYPSIN"/>
</dbReference>
<dbReference type="GO" id="GO:0004252">
    <property type="term" value="F:serine-type endopeptidase activity"/>
    <property type="evidence" value="ECO:0007669"/>
    <property type="project" value="InterPro"/>
</dbReference>
<evidence type="ECO:0000256" key="3">
    <source>
        <dbReference type="SAM" id="SignalP"/>
    </source>
</evidence>
<organism evidence="5 7">
    <name type="scientific">Smittium megazygosporum</name>
    <dbReference type="NCBI Taxonomy" id="133381"/>
    <lineage>
        <taxon>Eukaryota</taxon>
        <taxon>Fungi</taxon>
        <taxon>Fungi incertae sedis</taxon>
        <taxon>Zoopagomycota</taxon>
        <taxon>Kickxellomycotina</taxon>
        <taxon>Harpellomycetes</taxon>
        <taxon>Harpellales</taxon>
        <taxon>Legeriomycetaceae</taxon>
        <taxon>Smittium</taxon>
    </lineage>
</organism>
<dbReference type="AlphaFoldDB" id="A0A2T9Z6Y6"/>
<name>A0A2T9Z6Y6_9FUNG</name>
<dbReference type="InterPro" id="IPR050430">
    <property type="entry name" value="Peptidase_S1"/>
</dbReference>
<gene>
    <name evidence="6" type="ORF">BB560_003737</name>
    <name evidence="5" type="ORF">BB560_005338</name>
</gene>
<dbReference type="InterPro" id="IPR009003">
    <property type="entry name" value="Peptidase_S1_PA"/>
</dbReference>